<dbReference type="EMBL" id="GGEC01069355">
    <property type="protein sequence ID" value="MBX49839.1"/>
    <property type="molecule type" value="Transcribed_RNA"/>
</dbReference>
<organism evidence="1">
    <name type="scientific">Rhizophora mucronata</name>
    <name type="common">Asiatic mangrove</name>
    <dbReference type="NCBI Taxonomy" id="61149"/>
    <lineage>
        <taxon>Eukaryota</taxon>
        <taxon>Viridiplantae</taxon>
        <taxon>Streptophyta</taxon>
        <taxon>Embryophyta</taxon>
        <taxon>Tracheophyta</taxon>
        <taxon>Spermatophyta</taxon>
        <taxon>Magnoliopsida</taxon>
        <taxon>eudicotyledons</taxon>
        <taxon>Gunneridae</taxon>
        <taxon>Pentapetalae</taxon>
        <taxon>rosids</taxon>
        <taxon>fabids</taxon>
        <taxon>Malpighiales</taxon>
        <taxon>Rhizophoraceae</taxon>
        <taxon>Rhizophora</taxon>
    </lineage>
</organism>
<protein>
    <submittedName>
        <fullName evidence="1">Uncharacterized protein</fullName>
    </submittedName>
</protein>
<dbReference type="AlphaFoldDB" id="A0A2P2P576"/>
<evidence type="ECO:0000313" key="1">
    <source>
        <dbReference type="EMBL" id="MBX49839.1"/>
    </source>
</evidence>
<reference evidence="1" key="1">
    <citation type="submission" date="2018-02" db="EMBL/GenBank/DDBJ databases">
        <title>Rhizophora mucronata_Transcriptome.</title>
        <authorList>
            <person name="Meera S.P."/>
            <person name="Sreeshan A."/>
            <person name="Augustine A."/>
        </authorList>
    </citation>
    <scope>NUCLEOTIDE SEQUENCE</scope>
    <source>
        <tissue evidence="1">Leaf</tissue>
    </source>
</reference>
<accession>A0A2P2P576</accession>
<sequence>MAMNPVHHQYLYRRPMSGPRCSVMETRTAGGHGDRLAALPIVTPGSDVNEKLHQFRTRLRRAKPV</sequence>
<name>A0A2P2P576_RHIMU</name>
<proteinExistence type="predicted"/>